<dbReference type="GO" id="GO:0042262">
    <property type="term" value="P:DNA protection"/>
    <property type="evidence" value="ECO:0007669"/>
    <property type="project" value="TreeGrafter"/>
</dbReference>
<keyword evidence="1" id="KW-0378">Hydrolase</keyword>
<sequence length="105" mass="12467">MREIERELVRFRDERNWKRYHTPKNLAISIAVELGELLEHFQWRENEEILASMNDPVERENLEDELADVLIYLVLLAHELGIDLENAALKKIAKNARKYPVEGRE</sequence>
<dbReference type="GO" id="GO:0006253">
    <property type="term" value="P:dCTP catabolic process"/>
    <property type="evidence" value="ECO:0007669"/>
    <property type="project" value="TreeGrafter"/>
</dbReference>
<organism evidence="1 2">
    <name type="scientific">Thermococcus gorgonarius</name>
    <dbReference type="NCBI Taxonomy" id="71997"/>
    <lineage>
        <taxon>Archaea</taxon>
        <taxon>Methanobacteriati</taxon>
        <taxon>Methanobacteriota</taxon>
        <taxon>Thermococci</taxon>
        <taxon>Thermococcales</taxon>
        <taxon>Thermococcaceae</taxon>
        <taxon>Thermococcus</taxon>
    </lineage>
</organism>
<dbReference type="AlphaFoldDB" id="A0A2Z2MCN4"/>
<dbReference type="Proteomes" id="UP000250134">
    <property type="component" value="Chromosome"/>
</dbReference>
<proteinExistence type="predicted"/>
<reference evidence="1 2" key="1">
    <citation type="submission" date="2016-03" db="EMBL/GenBank/DDBJ databases">
        <title>Complete genome sequence of Thermococcus gorgonarius.</title>
        <authorList>
            <person name="Oger P.M."/>
        </authorList>
    </citation>
    <scope>NUCLEOTIDE SEQUENCE [LARGE SCALE GENOMIC DNA]</scope>
    <source>
        <strain evidence="1 2">W-12</strain>
    </source>
</reference>
<accession>A0A2Z2MCN4</accession>
<dbReference type="PIRSF" id="PIRSF029826">
    <property type="entry name" value="UCP029826_pph"/>
    <property type="match status" value="1"/>
</dbReference>
<dbReference type="GO" id="GO:0005829">
    <property type="term" value="C:cytosol"/>
    <property type="evidence" value="ECO:0007669"/>
    <property type="project" value="TreeGrafter"/>
</dbReference>
<dbReference type="KEGG" id="tgg:A3K92_05035"/>
<gene>
    <name evidence="1" type="ORF">A3K92_05035</name>
</gene>
<dbReference type="Pfam" id="PF12643">
    <property type="entry name" value="MazG-like"/>
    <property type="match status" value="1"/>
</dbReference>
<dbReference type="GO" id="GO:0047840">
    <property type="term" value="F:dCTP diphosphatase activity"/>
    <property type="evidence" value="ECO:0007669"/>
    <property type="project" value="TreeGrafter"/>
</dbReference>
<dbReference type="InterPro" id="IPR052555">
    <property type="entry name" value="dCTP_Pyrophosphatase"/>
</dbReference>
<dbReference type="Gene3D" id="1.10.287.1080">
    <property type="entry name" value="MazG-like"/>
    <property type="match status" value="1"/>
</dbReference>
<evidence type="ECO:0000313" key="1">
    <source>
        <dbReference type="EMBL" id="ASJ01714.1"/>
    </source>
</evidence>
<name>A0A2Z2MCN4_THEGO</name>
<dbReference type="InterPro" id="IPR025984">
    <property type="entry name" value="DCTPP"/>
</dbReference>
<keyword evidence="2" id="KW-1185">Reference proteome</keyword>
<dbReference type="PANTHER" id="PTHR46523:SF1">
    <property type="entry name" value="DCTP PYROPHOSPHATASE 1"/>
    <property type="match status" value="1"/>
</dbReference>
<dbReference type="PANTHER" id="PTHR46523">
    <property type="entry name" value="DCTP PYROPHOSPHATASE 1"/>
    <property type="match status" value="1"/>
</dbReference>
<dbReference type="EMBL" id="CP014855">
    <property type="protein sequence ID" value="ASJ01714.1"/>
    <property type="molecule type" value="Genomic_DNA"/>
</dbReference>
<protein>
    <submittedName>
        <fullName evidence="1">Nucleotide pyrophosphohydrolase</fullName>
    </submittedName>
</protein>
<evidence type="ECO:0000313" key="2">
    <source>
        <dbReference type="Proteomes" id="UP000250134"/>
    </source>
</evidence>
<dbReference type="CDD" id="cd11537">
    <property type="entry name" value="NTP-PPase_RS21-C6_like"/>
    <property type="match status" value="1"/>
</dbReference>
<dbReference type="SUPFAM" id="SSF101386">
    <property type="entry name" value="all-alpha NTP pyrophosphatases"/>
    <property type="match status" value="1"/>
</dbReference>